<dbReference type="Proteomes" id="UP000241890">
    <property type="component" value="Unassembled WGS sequence"/>
</dbReference>
<organism evidence="2 3">
    <name type="scientific">Hondaea fermentalgiana</name>
    <dbReference type="NCBI Taxonomy" id="2315210"/>
    <lineage>
        <taxon>Eukaryota</taxon>
        <taxon>Sar</taxon>
        <taxon>Stramenopiles</taxon>
        <taxon>Bigyra</taxon>
        <taxon>Labyrinthulomycetes</taxon>
        <taxon>Thraustochytrida</taxon>
        <taxon>Thraustochytriidae</taxon>
        <taxon>Hondaea</taxon>
    </lineage>
</organism>
<dbReference type="AlphaFoldDB" id="A0A2R5GP89"/>
<comment type="caution">
    <text evidence="2">The sequence shown here is derived from an EMBL/GenBank/DDBJ whole genome shotgun (WGS) entry which is preliminary data.</text>
</comment>
<evidence type="ECO:0000313" key="3">
    <source>
        <dbReference type="Proteomes" id="UP000241890"/>
    </source>
</evidence>
<gene>
    <name evidence="2" type="ORF">FCC1311_086602</name>
</gene>
<reference evidence="2 3" key="1">
    <citation type="submission" date="2017-12" db="EMBL/GenBank/DDBJ databases">
        <title>Sequencing, de novo assembly and annotation of complete genome of a new Thraustochytrid species, strain FCC1311.</title>
        <authorList>
            <person name="Sedici K."/>
            <person name="Godart F."/>
            <person name="Aiese Cigliano R."/>
            <person name="Sanseverino W."/>
            <person name="Barakat M."/>
            <person name="Ortet P."/>
            <person name="Marechal E."/>
            <person name="Cagnac O."/>
            <person name="Amato A."/>
        </authorList>
    </citation>
    <scope>NUCLEOTIDE SEQUENCE [LARGE SCALE GENOMIC DNA]</scope>
</reference>
<dbReference type="OrthoDB" id="67386at2759"/>
<evidence type="ECO:0000256" key="1">
    <source>
        <dbReference type="SAM" id="MobiDB-lite"/>
    </source>
</evidence>
<feature type="compositionally biased region" description="Basic and acidic residues" evidence="1">
    <location>
        <begin position="62"/>
        <end position="71"/>
    </location>
</feature>
<evidence type="ECO:0000313" key="2">
    <source>
        <dbReference type="EMBL" id="GBG32435.1"/>
    </source>
</evidence>
<protein>
    <submittedName>
        <fullName evidence="2">Uncharacterized protein</fullName>
    </submittedName>
</protein>
<name>A0A2R5GP89_9STRA</name>
<accession>A0A2R5GP89</accession>
<sequence length="86" mass="9774">MTLFYMSIPLVGGYFIMDWATSKANQKWDVIEHADGTKEYKVPEAVRQRGGLPPQVVLESNKQTDRIKQQIEQEPTQDANLARAVP</sequence>
<proteinExistence type="predicted"/>
<feature type="region of interest" description="Disordered" evidence="1">
    <location>
        <begin position="58"/>
        <end position="86"/>
    </location>
</feature>
<dbReference type="EMBL" id="BEYU01000122">
    <property type="protein sequence ID" value="GBG32435.1"/>
    <property type="molecule type" value="Genomic_DNA"/>
</dbReference>
<dbReference type="InParanoid" id="A0A2R5GP89"/>
<keyword evidence="3" id="KW-1185">Reference proteome</keyword>